<dbReference type="PANTHER" id="PTHR39173">
    <property type="entry name" value="ACETYLTRANSFERASE"/>
    <property type="match status" value="1"/>
</dbReference>
<name>A0A5B9EGN5_9BACT</name>
<evidence type="ECO:0000313" key="2">
    <source>
        <dbReference type="EMBL" id="QEE30754.1"/>
    </source>
</evidence>
<sequence length="159" mass="18003">MRPPSLLKGHSLIDGSLGLELDTVSPHPVHQVPTYFFRMIDLNTGVEIGRINLRAGLGEHVERYAGHVGYFVEPAYRGHRYAARALRLLVRIARGLGIDPLWITCDPDNIPSRRTCERAGAKFIEIVDVPADCVIYQSGHPRKCRYRLDLREMGRSRTE</sequence>
<keyword evidence="3" id="KW-1185">Reference proteome</keyword>
<dbReference type="RefSeq" id="WP_147650051.1">
    <property type="nucleotide sequence ID" value="NZ_CP042806.1"/>
</dbReference>
<accession>A0A5B9EGN5</accession>
<dbReference type="InterPro" id="IPR000182">
    <property type="entry name" value="GNAT_dom"/>
</dbReference>
<proteinExistence type="predicted"/>
<feature type="domain" description="N-acetyltransferase" evidence="1">
    <location>
        <begin position="1"/>
        <end position="151"/>
    </location>
</feature>
<dbReference type="Proteomes" id="UP000321820">
    <property type="component" value="Chromosome"/>
</dbReference>
<reference evidence="2 3" key="1">
    <citation type="submission" date="2019-08" db="EMBL/GenBank/DDBJ databases">
        <title>Complete genome sequence of Terriglobus albidus strain ORNL.</title>
        <authorList>
            <person name="Podar M."/>
        </authorList>
    </citation>
    <scope>NUCLEOTIDE SEQUENCE [LARGE SCALE GENOMIC DNA]</scope>
    <source>
        <strain evidence="2 3">ORNL</strain>
    </source>
</reference>
<evidence type="ECO:0000313" key="3">
    <source>
        <dbReference type="Proteomes" id="UP000321820"/>
    </source>
</evidence>
<dbReference type="Gene3D" id="3.40.630.30">
    <property type="match status" value="1"/>
</dbReference>
<gene>
    <name evidence="2" type="ORF">FTW19_23805</name>
</gene>
<dbReference type="SUPFAM" id="SSF55729">
    <property type="entry name" value="Acyl-CoA N-acyltransferases (Nat)"/>
    <property type="match status" value="1"/>
</dbReference>
<dbReference type="PROSITE" id="PS51186">
    <property type="entry name" value="GNAT"/>
    <property type="match status" value="1"/>
</dbReference>
<dbReference type="KEGG" id="talb:FTW19_23805"/>
<dbReference type="AlphaFoldDB" id="A0A5B9EGN5"/>
<dbReference type="Pfam" id="PF13302">
    <property type="entry name" value="Acetyltransf_3"/>
    <property type="match status" value="1"/>
</dbReference>
<dbReference type="GO" id="GO:0016747">
    <property type="term" value="F:acyltransferase activity, transferring groups other than amino-acyl groups"/>
    <property type="evidence" value="ECO:0007669"/>
    <property type="project" value="InterPro"/>
</dbReference>
<evidence type="ECO:0000259" key="1">
    <source>
        <dbReference type="PROSITE" id="PS51186"/>
    </source>
</evidence>
<dbReference type="PANTHER" id="PTHR39173:SF1">
    <property type="entry name" value="ACETYLTRANSFERASE"/>
    <property type="match status" value="1"/>
</dbReference>
<dbReference type="OrthoDB" id="9797989at2"/>
<dbReference type="EMBL" id="CP042806">
    <property type="protein sequence ID" value="QEE30754.1"/>
    <property type="molecule type" value="Genomic_DNA"/>
</dbReference>
<organism evidence="2 3">
    <name type="scientific">Terriglobus albidus</name>
    <dbReference type="NCBI Taxonomy" id="1592106"/>
    <lineage>
        <taxon>Bacteria</taxon>
        <taxon>Pseudomonadati</taxon>
        <taxon>Acidobacteriota</taxon>
        <taxon>Terriglobia</taxon>
        <taxon>Terriglobales</taxon>
        <taxon>Acidobacteriaceae</taxon>
        <taxon>Terriglobus</taxon>
    </lineage>
</organism>
<dbReference type="InterPro" id="IPR016181">
    <property type="entry name" value="Acyl_CoA_acyltransferase"/>
</dbReference>
<protein>
    <submittedName>
        <fullName evidence="2">GNAT family N-acetyltransferase</fullName>
    </submittedName>
</protein>
<dbReference type="CDD" id="cd04301">
    <property type="entry name" value="NAT_SF"/>
    <property type="match status" value="1"/>
</dbReference>
<keyword evidence="2" id="KW-0808">Transferase</keyword>